<dbReference type="EMBL" id="QHJG01000020">
    <property type="protein sequence ID" value="PWY55284.1"/>
    <property type="molecule type" value="Genomic_DNA"/>
</dbReference>
<evidence type="ECO:0000313" key="1">
    <source>
        <dbReference type="EMBL" id="PWY55284.1"/>
    </source>
</evidence>
<name>A0A317TZU9_9GAMM</name>
<sequence>MDKPRNVGIDLGWLFLRCVEDSAHSLAGSKVEPGFSYRRFPGLRQITSSSYTTPKLAINF</sequence>
<evidence type="ECO:0000313" key="2">
    <source>
        <dbReference type="Proteomes" id="UP000247152"/>
    </source>
</evidence>
<protein>
    <submittedName>
        <fullName evidence="1">Uncharacterized protein</fullName>
    </submittedName>
</protein>
<accession>A0A317TZU9</accession>
<reference evidence="1 2" key="1">
    <citation type="submission" date="2018-05" db="EMBL/GenBank/DDBJ databases">
        <title>Legionella qingyii sp.nov., whole genome shotgun sequence.</title>
        <authorList>
            <person name="Wu H."/>
            <person name="Zhu Q."/>
            <person name="Hu C."/>
        </authorList>
    </citation>
    <scope>NUCLEOTIDE SEQUENCE [LARGE SCALE GENOMIC DNA]</scope>
    <source>
        <strain evidence="1 2">HEB18</strain>
    </source>
</reference>
<organism evidence="1 2">
    <name type="scientific">Legionella qingyii</name>
    <dbReference type="NCBI Taxonomy" id="2184757"/>
    <lineage>
        <taxon>Bacteria</taxon>
        <taxon>Pseudomonadati</taxon>
        <taxon>Pseudomonadota</taxon>
        <taxon>Gammaproteobacteria</taxon>
        <taxon>Legionellales</taxon>
        <taxon>Legionellaceae</taxon>
        <taxon>Legionella</taxon>
    </lineage>
</organism>
<dbReference type="AlphaFoldDB" id="A0A317TZU9"/>
<comment type="caution">
    <text evidence="1">The sequence shown here is derived from an EMBL/GenBank/DDBJ whole genome shotgun (WGS) entry which is preliminary data.</text>
</comment>
<gene>
    <name evidence="1" type="ORF">DGG96_12515</name>
</gene>
<dbReference type="Proteomes" id="UP000247152">
    <property type="component" value="Unassembled WGS sequence"/>
</dbReference>
<proteinExistence type="predicted"/>